<dbReference type="PANTHER" id="PTHR11228">
    <property type="entry name" value="RADICAL SAM DOMAIN PROTEIN"/>
    <property type="match status" value="1"/>
</dbReference>
<dbReference type="SFLD" id="SFLDG01067">
    <property type="entry name" value="SPASM/twitch_domain_containing"/>
    <property type="match status" value="1"/>
</dbReference>
<dbReference type="InterPro" id="IPR013785">
    <property type="entry name" value="Aldolase_TIM"/>
</dbReference>
<keyword evidence="5" id="KW-0411">Iron-sulfur</keyword>
<dbReference type="SFLD" id="SFLDS00029">
    <property type="entry name" value="Radical_SAM"/>
    <property type="match status" value="1"/>
</dbReference>
<dbReference type="GO" id="GO:0051536">
    <property type="term" value="F:iron-sulfur cluster binding"/>
    <property type="evidence" value="ECO:0007669"/>
    <property type="project" value="UniProtKB-KW"/>
</dbReference>
<dbReference type="Proteomes" id="UP000184603">
    <property type="component" value="Unassembled WGS sequence"/>
</dbReference>
<dbReference type="Pfam" id="PF04055">
    <property type="entry name" value="Radical_SAM"/>
    <property type="match status" value="1"/>
</dbReference>
<evidence type="ECO:0000256" key="3">
    <source>
        <dbReference type="ARBA" id="ARBA00022723"/>
    </source>
</evidence>
<protein>
    <submittedName>
        <fullName evidence="7">Radical SAM superfamily enzyme, MoaA/NifB/PqqE/SkfB family</fullName>
    </submittedName>
</protein>
<dbReference type="CDD" id="cd01335">
    <property type="entry name" value="Radical_SAM"/>
    <property type="match status" value="1"/>
</dbReference>
<feature type="domain" description="Radical SAM core" evidence="6">
    <location>
        <begin position="11"/>
        <end position="226"/>
    </location>
</feature>
<evidence type="ECO:0000313" key="7">
    <source>
        <dbReference type="EMBL" id="SHO45651.1"/>
    </source>
</evidence>
<dbReference type="GO" id="GO:0046872">
    <property type="term" value="F:metal ion binding"/>
    <property type="evidence" value="ECO:0007669"/>
    <property type="project" value="UniProtKB-KW"/>
</dbReference>
<dbReference type="InterPro" id="IPR007197">
    <property type="entry name" value="rSAM"/>
</dbReference>
<comment type="cofactor">
    <cofactor evidence="1">
        <name>[4Fe-4S] cluster</name>
        <dbReference type="ChEBI" id="CHEBI:49883"/>
    </cofactor>
</comment>
<sequence>MNHVPRTVGFKPGERNIFFHILTACNLSCSHCYINPKQHGTQALDIATIQSWLKLFAAPGKKSNVIFLGGEPTMHPDLPEAVRFAKTLGFDVTVDSNGYLFHDFLYKVTPNELDYLSFSLDGPDAQINDPIRGEGVFDVCTTHLQQAVQLGFNVSVIYTVSRRNIGHLHRMVAVLTGFGVKKFFIQVIGLRGKSATRQAGDESGVQVSREEWLAVVPQVARQAAEAGIHVTYPKVFLDANETFGCAGVVAENYFIFPNGRVYQCPLCEDHPVNSYRIENNLLVKNSGLTEDRFFQLNIGEGCVMNKLLQPDTIEYDEEGRPQHRISCCLLKQEIG</sequence>
<dbReference type="RefSeq" id="WP_073612509.1">
    <property type="nucleotide sequence ID" value="NZ_FRFE01000004.1"/>
</dbReference>
<evidence type="ECO:0000256" key="4">
    <source>
        <dbReference type="ARBA" id="ARBA00023004"/>
    </source>
</evidence>
<keyword evidence="4" id="KW-0408">Iron</keyword>
<dbReference type="GO" id="GO:0003824">
    <property type="term" value="F:catalytic activity"/>
    <property type="evidence" value="ECO:0007669"/>
    <property type="project" value="InterPro"/>
</dbReference>
<dbReference type="PANTHER" id="PTHR11228:SF7">
    <property type="entry name" value="PQQA PEPTIDE CYCLASE"/>
    <property type="match status" value="1"/>
</dbReference>
<dbReference type="EMBL" id="FRFE01000004">
    <property type="protein sequence ID" value="SHO45651.1"/>
    <property type="molecule type" value="Genomic_DNA"/>
</dbReference>
<dbReference type="OrthoDB" id="9782387at2"/>
<reference evidence="7 8" key="1">
    <citation type="submission" date="2016-12" db="EMBL/GenBank/DDBJ databases">
        <authorList>
            <person name="Song W.-J."/>
            <person name="Kurnit D.M."/>
        </authorList>
    </citation>
    <scope>NUCLEOTIDE SEQUENCE [LARGE SCALE GENOMIC DNA]</scope>
    <source>
        <strain evidence="7 8">DSM 18488</strain>
    </source>
</reference>
<proteinExistence type="predicted"/>
<name>A0A1M7Y208_9BACT</name>
<evidence type="ECO:0000313" key="8">
    <source>
        <dbReference type="Proteomes" id="UP000184603"/>
    </source>
</evidence>
<evidence type="ECO:0000256" key="5">
    <source>
        <dbReference type="ARBA" id="ARBA00023014"/>
    </source>
</evidence>
<keyword evidence="3" id="KW-0479">Metal-binding</keyword>
<dbReference type="Gene3D" id="3.20.20.70">
    <property type="entry name" value="Aldolase class I"/>
    <property type="match status" value="1"/>
</dbReference>
<evidence type="ECO:0000259" key="6">
    <source>
        <dbReference type="PROSITE" id="PS51918"/>
    </source>
</evidence>
<organism evidence="7 8">
    <name type="scientific">Desulfopila aestuarii DSM 18488</name>
    <dbReference type="NCBI Taxonomy" id="1121416"/>
    <lineage>
        <taxon>Bacteria</taxon>
        <taxon>Pseudomonadati</taxon>
        <taxon>Thermodesulfobacteriota</taxon>
        <taxon>Desulfobulbia</taxon>
        <taxon>Desulfobulbales</taxon>
        <taxon>Desulfocapsaceae</taxon>
        <taxon>Desulfopila</taxon>
    </lineage>
</organism>
<keyword evidence="2" id="KW-0949">S-adenosyl-L-methionine</keyword>
<evidence type="ECO:0000256" key="2">
    <source>
        <dbReference type="ARBA" id="ARBA00022691"/>
    </source>
</evidence>
<evidence type="ECO:0000256" key="1">
    <source>
        <dbReference type="ARBA" id="ARBA00001966"/>
    </source>
</evidence>
<dbReference type="STRING" id="1121416.SAMN02745220_01165"/>
<keyword evidence="8" id="KW-1185">Reference proteome</keyword>
<dbReference type="SUPFAM" id="SSF102114">
    <property type="entry name" value="Radical SAM enzymes"/>
    <property type="match status" value="1"/>
</dbReference>
<accession>A0A1M7Y208</accession>
<gene>
    <name evidence="7" type="ORF">SAMN02745220_01165</name>
</gene>
<dbReference type="InterPro" id="IPR058240">
    <property type="entry name" value="rSAM_sf"/>
</dbReference>
<dbReference type="InterPro" id="IPR050377">
    <property type="entry name" value="Radical_SAM_PqqE_MftC-like"/>
</dbReference>
<dbReference type="PROSITE" id="PS51918">
    <property type="entry name" value="RADICAL_SAM"/>
    <property type="match status" value="1"/>
</dbReference>
<dbReference type="AlphaFoldDB" id="A0A1M7Y208"/>